<evidence type="ECO:0000256" key="1">
    <source>
        <dbReference type="ARBA" id="ARBA00004418"/>
    </source>
</evidence>
<protein>
    <submittedName>
        <fullName evidence="6">NitT/TauT family transport system substrate-binding protein</fullName>
    </submittedName>
</protein>
<evidence type="ECO:0000313" key="6">
    <source>
        <dbReference type="EMBL" id="TQN43791.1"/>
    </source>
</evidence>
<dbReference type="SUPFAM" id="SSF53850">
    <property type="entry name" value="Periplasmic binding protein-like II"/>
    <property type="match status" value="1"/>
</dbReference>
<comment type="subcellular location">
    <subcellularLocation>
        <location evidence="1">Periplasm</location>
    </subcellularLocation>
</comment>
<dbReference type="RefSeq" id="WP_170182482.1">
    <property type="nucleotide sequence ID" value="NZ_VFQE01000001.1"/>
</dbReference>
<name>A0A543PI82_9ACTN</name>
<evidence type="ECO:0000256" key="2">
    <source>
        <dbReference type="ARBA" id="ARBA00010742"/>
    </source>
</evidence>
<feature type="signal peptide" evidence="4">
    <location>
        <begin position="1"/>
        <end position="23"/>
    </location>
</feature>
<dbReference type="Pfam" id="PF09084">
    <property type="entry name" value="NMT1"/>
    <property type="match status" value="1"/>
</dbReference>
<evidence type="ECO:0000256" key="3">
    <source>
        <dbReference type="ARBA" id="ARBA00022729"/>
    </source>
</evidence>
<comment type="caution">
    <text evidence="6">The sequence shown here is derived from an EMBL/GenBank/DDBJ whole genome shotgun (WGS) entry which is preliminary data.</text>
</comment>
<dbReference type="Proteomes" id="UP000319865">
    <property type="component" value="Unassembled WGS sequence"/>
</dbReference>
<evidence type="ECO:0000259" key="5">
    <source>
        <dbReference type="SMART" id="SM00062"/>
    </source>
</evidence>
<dbReference type="Gene3D" id="3.40.190.10">
    <property type="entry name" value="Periplasmic binding protein-like II"/>
    <property type="match status" value="2"/>
</dbReference>
<proteinExistence type="inferred from homology"/>
<dbReference type="InterPro" id="IPR015168">
    <property type="entry name" value="SsuA/THI5"/>
</dbReference>
<dbReference type="InterPro" id="IPR001638">
    <property type="entry name" value="Solute-binding_3/MltF_N"/>
</dbReference>
<dbReference type="EMBL" id="VFQE01000001">
    <property type="protein sequence ID" value="TQN43791.1"/>
    <property type="molecule type" value="Genomic_DNA"/>
</dbReference>
<feature type="domain" description="Solute-binding protein family 3/N-terminal" evidence="5">
    <location>
        <begin position="47"/>
        <end position="267"/>
    </location>
</feature>
<dbReference type="PANTHER" id="PTHR30024">
    <property type="entry name" value="ALIPHATIC SULFONATES-BINDING PROTEIN-RELATED"/>
    <property type="match status" value="1"/>
</dbReference>
<organism evidence="6 7">
    <name type="scientific">Blastococcus colisei</name>
    <dbReference type="NCBI Taxonomy" id="1564162"/>
    <lineage>
        <taxon>Bacteria</taxon>
        <taxon>Bacillati</taxon>
        <taxon>Actinomycetota</taxon>
        <taxon>Actinomycetes</taxon>
        <taxon>Geodermatophilales</taxon>
        <taxon>Geodermatophilaceae</taxon>
        <taxon>Blastococcus</taxon>
    </lineage>
</organism>
<evidence type="ECO:0000256" key="4">
    <source>
        <dbReference type="SAM" id="SignalP"/>
    </source>
</evidence>
<keyword evidence="3 4" id="KW-0732">Signal</keyword>
<keyword evidence="7" id="KW-1185">Reference proteome</keyword>
<feature type="chain" id="PRO_5021899341" evidence="4">
    <location>
        <begin position="24"/>
        <end position="332"/>
    </location>
</feature>
<dbReference type="GO" id="GO:0042597">
    <property type="term" value="C:periplasmic space"/>
    <property type="evidence" value="ECO:0007669"/>
    <property type="project" value="UniProtKB-SubCell"/>
</dbReference>
<dbReference type="AlphaFoldDB" id="A0A543PI82"/>
<sequence>MSHRSFTRRTTSTVAGLAVVALAATGCGGDDADTGGGGGGDAAEMETIQIGTLPIANAAAMNLGVQEGFFEEEGLELEQTVTQTGNEIITGMVGGDYDFGFVGYISAGIAAAQGVPVCALVANDATGTSPEDDWQVLVAAGDSPIDGPEDLAGATVSVNGLGGVAEVMLKAALDKAGVDWSTVELIEVPFPEVPAAVAAGRIDAGYTSEPFVTTVLDQGGKVAFAPQSYIAPEYPNGMYATSQQFLQENPEIAERFEAAMIKSLEYAQENPDAIREIIPTYTQIPEDVAQRMRLPVFQTEMKMDAIEEQMGFLEAYDIVEEAPSAEELVCGD</sequence>
<dbReference type="SMART" id="SM00062">
    <property type="entry name" value="PBPb"/>
    <property type="match status" value="1"/>
</dbReference>
<gene>
    <name evidence="6" type="ORF">FHU33_3256</name>
</gene>
<dbReference type="PANTHER" id="PTHR30024:SF47">
    <property type="entry name" value="TAURINE-BINDING PERIPLASMIC PROTEIN"/>
    <property type="match status" value="1"/>
</dbReference>
<comment type="similarity">
    <text evidence="2">Belongs to the bacterial solute-binding protein SsuA/TauA family.</text>
</comment>
<reference evidence="6 7" key="1">
    <citation type="submission" date="2019-06" db="EMBL/GenBank/DDBJ databases">
        <title>Sequencing the genomes of 1000 actinobacteria strains.</title>
        <authorList>
            <person name="Klenk H.-P."/>
        </authorList>
    </citation>
    <scope>NUCLEOTIDE SEQUENCE [LARGE SCALE GENOMIC DNA]</scope>
    <source>
        <strain evidence="6 7">DSM 46837</strain>
    </source>
</reference>
<dbReference type="PROSITE" id="PS51257">
    <property type="entry name" value="PROKAR_LIPOPROTEIN"/>
    <property type="match status" value="1"/>
</dbReference>
<accession>A0A543PI82</accession>
<evidence type="ECO:0000313" key="7">
    <source>
        <dbReference type="Proteomes" id="UP000319865"/>
    </source>
</evidence>